<dbReference type="OrthoDB" id="3729710at2"/>
<keyword evidence="1" id="KW-1133">Transmembrane helix</keyword>
<feature type="transmembrane region" description="Helical" evidence="1">
    <location>
        <begin position="87"/>
        <end position="107"/>
    </location>
</feature>
<dbReference type="EMBL" id="BJYK01000007">
    <property type="protein sequence ID" value="GEN80479.1"/>
    <property type="molecule type" value="Genomic_DNA"/>
</dbReference>
<proteinExistence type="predicted"/>
<organism evidence="2 3">
    <name type="scientific">Actinotalea fermentans</name>
    <dbReference type="NCBI Taxonomy" id="43671"/>
    <lineage>
        <taxon>Bacteria</taxon>
        <taxon>Bacillati</taxon>
        <taxon>Actinomycetota</taxon>
        <taxon>Actinomycetes</taxon>
        <taxon>Micrococcales</taxon>
        <taxon>Cellulomonadaceae</taxon>
        <taxon>Actinotalea</taxon>
    </lineage>
</organism>
<keyword evidence="3" id="KW-1185">Reference proteome</keyword>
<name>A0A511YZ51_9CELL</name>
<dbReference type="RefSeq" id="WP_146819648.1">
    <property type="nucleotide sequence ID" value="NZ_BJYK01000007.1"/>
</dbReference>
<reference evidence="2 3" key="1">
    <citation type="submission" date="2019-07" db="EMBL/GenBank/DDBJ databases">
        <title>Whole genome shotgun sequence of Actinotalea fermentans NBRC 105374.</title>
        <authorList>
            <person name="Hosoyama A."/>
            <person name="Uohara A."/>
            <person name="Ohji S."/>
            <person name="Ichikawa N."/>
        </authorList>
    </citation>
    <scope>NUCLEOTIDE SEQUENCE [LARGE SCALE GENOMIC DNA]</scope>
    <source>
        <strain evidence="2 3">NBRC 105374</strain>
    </source>
</reference>
<dbReference type="AlphaFoldDB" id="A0A511YZ51"/>
<evidence type="ECO:0000256" key="1">
    <source>
        <dbReference type="SAM" id="Phobius"/>
    </source>
</evidence>
<comment type="caution">
    <text evidence="2">The sequence shown here is derived from an EMBL/GenBank/DDBJ whole genome shotgun (WGS) entry which is preliminary data.</text>
</comment>
<accession>A0A511YZ51</accession>
<feature type="transmembrane region" description="Helical" evidence="1">
    <location>
        <begin position="113"/>
        <end position="133"/>
    </location>
</feature>
<gene>
    <name evidence="2" type="ORF">AFE02nite_22130</name>
</gene>
<evidence type="ECO:0000313" key="2">
    <source>
        <dbReference type="EMBL" id="GEN80479.1"/>
    </source>
</evidence>
<sequence>MREERRAELRRRYLSLGTGELTAAGTFAVVALLAGPRLGGPDGVRALWSAVVPLLVVLVQAGAYWLLARTYVGRAPMPTAAAAAFRACRVADVVVLAAGLAGVVVWWPGGVAGVLVAGVWAFGVVEYVNYFAVRLSWPARTWLAGVRSRRVPRLVLDLREASAR</sequence>
<dbReference type="Proteomes" id="UP000321484">
    <property type="component" value="Unassembled WGS sequence"/>
</dbReference>
<feature type="transmembrane region" description="Helical" evidence="1">
    <location>
        <begin position="12"/>
        <end position="34"/>
    </location>
</feature>
<protein>
    <submittedName>
        <fullName evidence="2">Uncharacterized protein</fullName>
    </submittedName>
</protein>
<evidence type="ECO:0000313" key="3">
    <source>
        <dbReference type="Proteomes" id="UP000321484"/>
    </source>
</evidence>
<keyword evidence="1" id="KW-0472">Membrane</keyword>
<keyword evidence="1" id="KW-0812">Transmembrane</keyword>
<feature type="transmembrane region" description="Helical" evidence="1">
    <location>
        <begin position="46"/>
        <end position="67"/>
    </location>
</feature>